<dbReference type="AlphaFoldDB" id="A0AAD1GXU2"/>
<evidence type="ECO:0000313" key="2">
    <source>
        <dbReference type="Proteomes" id="UP000464624"/>
    </source>
</evidence>
<gene>
    <name evidence="1" type="ORF">MYXE_05210</name>
</gene>
<organism evidence="1 2">
    <name type="scientific">Mycobacterium xenopi</name>
    <dbReference type="NCBI Taxonomy" id="1789"/>
    <lineage>
        <taxon>Bacteria</taxon>
        <taxon>Bacillati</taxon>
        <taxon>Actinomycetota</taxon>
        <taxon>Actinomycetes</taxon>
        <taxon>Mycobacteriales</taxon>
        <taxon>Mycobacteriaceae</taxon>
        <taxon>Mycobacterium</taxon>
    </lineage>
</organism>
<dbReference type="KEGG" id="mxe:MYXE_05210"/>
<protein>
    <submittedName>
        <fullName evidence="1">Uncharacterized protein</fullName>
    </submittedName>
</protein>
<accession>A0AAD1GXU2</accession>
<dbReference type="Proteomes" id="UP000464624">
    <property type="component" value="Chromosome"/>
</dbReference>
<dbReference type="EMBL" id="AP022314">
    <property type="protein sequence ID" value="BBU20732.1"/>
    <property type="molecule type" value="Genomic_DNA"/>
</dbReference>
<reference evidence="1 2" key="1">
    <citation type="submission" date="2019-12" db="EMBL/GenBank/DDBJ databases">
        <title>Complete genome sequence of Mycolicibacterium xenopi str. JCM15661T.</title>
        <authorList>
            <person name="Yoshida M."/>
            <person name="Fukano H."/>
            <person name="Asakura T."/>
            <person name="Hoshino Y."/>
        </authorList>
    </citation>
    <scope>NUCLEOTIDE SEQUENCE [LARGE SCALE GENOMIC DNA]</scope>
    <source>
        <strain evidence="1 2">JCM 15661T</strain>
    </source>
</reference>
<name>A0AAD1GXU2_MYCXE</name>
<sequence length="124" mass="13102">MHGAISAGRGGLIHLATRGARPAGTELDRPTLRRNGIDAMIGPIVACLRACHPKRVTGVNADCLPVAADNYGPSMFTLPERQANTLIPQALVVRGAVSARQTRFPIPLSIRACGFPAHGLPMIF</sequence>
<proteinExistence type="predicted"/>
<evidence type="ECO:0000313" key="1">
    <source>
        <dbReference type="EMBL" id="BBU20732.1"/>
    </source>
</evidence>